<dbReference type="Proteomes" id="UP001497392">
    <property type="component" value="Unassembled WGS sequence"/>
</dbReference>
<accession>A0ABP1G8V6</accession>
<evidence type="ECO:0000256" key="3">
    <source>
        <dbReference type="ARBA" id="ARBA00022692"/>
    </source>
</evidence>
<evidence type="ECO:0000259" key="8">
    <source>
        <dbReference type="Pfam" id="PF09335"/>
    </source>
</evidence>
<feature type="transmembrane region" description="Helical" evidence="7">
    <location>
        <begin position="192"/>
        <end position="212"/>
    </location>
</feature>
<evidence type="ECO:0000256" key="5">
    <source>
        <dbReference type="ARBA" id="ARBA00023136"/>
    </source>
</evidence>
<feature type="transmembrane region" description="Helical" evidence="7">
    <location>
        <begin position="108"/>
        <end position="129"/>
    </location>
</feature>
<evidence type="ECO:0000256" key="1">
    <source>
        <dbReference type="ARBA" id="ARBA00004651"/>
    </source>
</evidence>
<keyword evidence="10" id="KW-1185">Reference proteome</keyword>
<name>A0ABP1G8V6_9CHLO</name>
<comment type="caution">
    <text evidence="9">The sequence shown here is derived from an EMBL/GenBank/DDBJ whole genome shotgun (WGS) entry which is preliminary data.</text>
</comment>
<dbReference type="EMBL" id="CAXHTA020000019">
    <property type="protein sequence ID" value="CAL5228646.1"/>
    <property type="molecule type" value="Genomic_DNA"/>
</dbReference>
<dbReference type="InterPro" id="IPR015414">
    <property type="entry name" value="TMEM64"/>
</dbReference>
<comment type="subcellular location">
    <subcellularLocation>
        <location evidence="1">Cell membrane</location>
        <topology evidence="1">Multi-pass membrane protein</topology>
    </subcellularLocation>
</comment>
<dbReference type="InterPro" id="IPR032816">
    <property type="entry name" value="VTT_dom"/>
</dbReference>
<keyword evidence="2" id="KW-1003">Cell membrane</keyword>
<organism evidence="9 10">
    <name type="scientific">Coccomyxa viridis</name>
    <dbReference type="NCBI Taxonomy" id="1274662"/>
    <lineage>
        <taxon>Eukaryota</taxon>
        <taxon>Viridiplantae</taxon>
        <taxon>Chlorophyta</taxon>
        <taxon>core chlorophytes</taxon>
        <taxon>Trebouxiophyceae</taxon>
        <taxon>Trebouxiophyceae incertae sedis</taxon>
        <taxon>Coccomyxaceae</taxon>
        <taxon>Coccomyxa</taxon>
    </lineage>
</organism>
<evidence type="ECO:0000256" key="2">
    <source>
        <dbReference type="ARBA" id="ARBA00022475"/>
    </source>
</evidence>
<feature type="transmembrane region" description="Helical" evidence="7">
    <location>
        <begin position="135"/>
        <end position="158"/>
    </location>
</feature>
<protein>
    <submittedName>
        <fullName evidence="9">G11814 protein</fullName>
    </submittedName>
</protein>
<keyword evidence="5 7" id="KW-0472">Membrane</keyword>
<keyword evidence="4 7" id="KW-1133">Transmembrane helix</keyword>
<evidence type="ECO:0000313" key="9">
    <source>
        <dbReference type="EMBL" id="CAL5228646.1"/>
    </source>
</evidence>
<reference evidence="9 10" key="1">
    <citation type="submission" date="2024-06" db="EMBL/GenBank/DDBJ databases">
        <authorList>
            <person name="Kraege A."/>
            <person name="Thomma B."/>
        </authorList>
    </citation>
    <scope>NUCLEOTIDE SEQUENCE [LARGE SCALE GENOMIC DNA]</scope>
</reference>
<dbReference type="PANTHER" id="PTHR12677:SF59">
    <property type="entry name" value="GOLGI APPARATUS MEMBRANE PROTEIN TVP38-RELATED"/>
    <property type="match status" value="1"/>
</dbReference>
<evidence type="ECO:0000256" key="6">
    <source>
        <dbReference type="SAM" id="MobiDB-lite"/>
    </source>
</evidence>
<feature type="compositionally biased region" description="Low complexity" evidence="6">
    <location>
        <begin position="32"/>
        <end position="45"/>
    </location>
</feature>
<sequence length="295" mass="30450">MRCNAGESPDSPAALHCSASPLQHCSCTPQITTSSSPSRVLSSTSHRGHGRVQPLAGFTEAHTAAGPERAAFKEQERPLYAASANIVSSGLIPYLEALVASSGALGPFVYALAYGLATAAFLPAAPLSIASGYLFGPFMGIPIASVASVIGCALSFFVSRHVARPLLEPHLKAYPNFGRIDRAVAHKAPAKVVFLLRLSPIIPLTLLSYILGLTSITFWPYLGASWAGLLPITAVYVLLGGASKGALQGSGGPSGGVKVAMVCVGILATYAATKLIQNIAGDALASGEYDDEPVY</sequence>
<evidence type="ECO:0000313" key="10">
    <source>
        <dbReference type="Proteomes" id="UP001497392"/>
    </source>
</evidence>
<gene>
    <name evidence="9" type="primary">g11814</name>
    <name evidence="9" type="ORF">VP750_LOCUS10552</name>
</gene>
<dbReference type="Pfam" id="PF09335">
    <property type="entry name" value="VTT_dom"/>
    <property type="match status" value="1"/>
</dbReference>
<evidence type="ECO:0000256" key="4">
    <source>
        <dbReference type="ARBA" id="ARBA00022989"/>
    </source>
</evidence>
<feature type="transmembrane region" description="Helical" evidence="7">
    <location>
        <begin position="218"/>
        <end position="239"/>
    </location>
</feature>
<feature type="region of interest" description="Disordered" evidence="6">
    <location>
        <begin position="30"/>
        <end position="51"/>
    </location>
</feature>
<feature type="domain" description="VTT" evidence="8">
    <location>
        <begin position="122"/>
        <end position="240"/>
    </location>
</feature>
<proteinExistence type="predicted"/>
<keyword evidence="3 7" id="KW-0812">Transmembrane</keyword>
<evidence type="ECO:0000256" key="7">
    <source>
        <dbReference type="SAM" id="Phobius"/>
    </source>
</evidence>
<dbReference type="PANTHER" id="PTHR12677">
    <property type="entry name" value="GOLGI APPARATUS MEMBRANE PROTEIN TVP38-RELATED"/>
    <property type="match status" value="1"/>
</dbReference>